<comment type="caution">
    <text evidence="9">The sequence shown here is derived from an EMBL/GenBank/DDBJ whole genome shotgun (WGS) entry which is preliminary data.</text>
</comment>
<dbReference type="AlphaFoldDB" id="A0AAE3IVF3"/>
<evidence type="ECO:0000256" key="1">
    <source>
        <dbReference type="ARBA" id="ARBA00012417"/>
    </source>
</evidence>
<evidence type="ECO:0000256" key="7">
    <source>
        <dbReference type="ARBA" id="ARBA00049244"/>
    </source>
</evidence>
<keyword evidence="4 9" id="KW-0548">Nucleotidyltransferase</keyword>
<dbReference type="PANTHER" id="PTHR11669">
    <property type="entry name" value="REPLICATION FACTOR C / DNA POLYMERASE III GAMMA-TAU SUBUNIT"/>
    <property type="match status" value="1"/>
</dbReference>
<dbReference type="Pfam" id="PF09115">
    <property type="entry name" value="DNApol3-delta_C"/>
    <property type="match status" value="1"/>
</dbReference>
<evidence type="ECO:0000256" key="3">
    <source>
        <dbReference type="ARBA" id="ARBA00022679"/>
    </source>
</evidence>
<dbReference type="GO" id="GO:0003887">
    <property type="term" value="F:DNA-directed DNA polymerase activity"/>
    <property type="evidence" value="ECO:0007669"/>
    <property type="project" value="UniProtKB-KW"/>
</dbReference>
<evidence type="ECO:0000256" key="2">
    <source>
        <dbReference type="ARBA" id="ARBA00014363"/>
    </source>
</evidence>
<evidence type="ECO:0000256" key="5">
    <source>
        <dbReference type="ARBA" id="ARBA00022705"/>
    </source>
</evidence>
<name>A0AAE3IVF3_9BACI</name>
<dbReference type="PANTHER" id="PTHR11669:SF8">
    <property type="entry name" value="DNA POLYMERASE III SUBUNIT DELTA"/>
    <property type="match status" value="1"/>
</dbReference>
<evidence type="ECO:0000256" key="6">
    <source>
        <dbReference type="ARBA" id="ARBA00022932"/>
    </source>
</evidence>
<dbReference type="SUPFAM" id="SSF52540">
    <property type="entry name" value="P-loop containing nucleoside triphosphate hydrolases"/>
    <property type="match status" value="1"/>
</dbReference>
<evidence type="ECO:0000313" key="9">
    <source>
        <dbReference type="EMBL" id="MCU9615308.1"/>
    </source>
</evidence>
<keyword evidence="5" id="KW-0235">DNA replication</keyword>
<dbReference type="Pfam" id="PF13177">
    <property type="entry name" value="DNA_pol3_delta2"/>
    <property type="match status" value="1"/>
</dbReference>
<accession>A0AAE3IVF3</accession>
<dbReference type="InterPro" id="IPR015199">
    <property type="entry name" value="DNA_pol_III_delta_C"/>
</dbReference>
<dbReference type="EC" id="2.7.7.7" evidence="1"/>
<gene>
    <name evidence="9" type="primary">holB</name>
    <name evidence="9" type="ORF">OEV98_17410</name>
</gene>
<dbReference type="GO" id="GO:0003677">
    <property type="term" value="F:DNA binding"/>
    <property type="evidence" value="ECO:0007669"/>
    <property type="project" value="InterPro"/>
</dbReference>
<proteinExistence type="predicted"/>
<dbReference type="GO" id="GO:0006261">
    <property type="term" value="P:DNA-templated DNA replication"/>
    <property type="evidence" value="ECO:0007669"/>
    <property type="project" value="TreeGrafter"/>
</dbReference>
<dbReference type="FunFam" id="3.40.50.300:FF:001255">
    <property type="entry name" value="DNA polymerase III subunit delta"/>
    <property type="match status" value="1"/>
</dbReference>
<sequence length="336" mass="38923">MENTWNELYNLQPTVMKLIKNALIKDRIAHAYLFEGMRGTGKKEIGLYFAKALFCLNLKDGFQPCEQCIHCQRINHGNHPDLHIVEPDGASIKKEQIHLLQQEFSKKGMESSQKFYMLIGADQMTTNAANSLLKFLEEPNQKTTAILITENIQKILPTIYSRCQHVSFKPLSKNEMIRLLVNKGVKPEKAPLYAHLTNNVEEALEMKEDEWFLQAQKIVLKLYEILSKNQLMDALLFLHSDWLSHFKERSQIDTGLDMLLYIYKDLLYIQLDSDDMLVYPDQKNDWQKNALQVSKEKLANQILAILETKKRLQSNVNGPLLMEQLLIKLQEGSNFV</sequence>
<evidence type="ECO:0000259" key="8">
    <source>
        <dbReference type="Pfam" id="PF09115"/>
    </source>
</evidence>
<comment type="catalytic activity">
    <reaction evidence="7">
        <text>DNA(n) + a 2'-deoxyribonucleoside 5'-triphosphate = DNA(n+1) + diphosphate</text>
        <dbReference type="Rhea" id="RHEA:22508"/>
        <dbReference type="Rhea" id="RHEA-COMP:17339"/>
        <dbReference type="Rhea" id="RHEA-COMP:17340"/>
        <dbReference type="ChEBI" id="CHEBI:33019"/>
        <dbReference type="ChEBI" id="CHEBI:61560"/>
        <dbReference type="ChEBI" id="CHEBI:173112"/>
        <dbReference type="EC" id="2.7.7.7"/>
    </reaction>
</comment>
<dbReference type="RefSeq" id="WP_263074626.1">
    <property type="nucleotide sequence ID" value="NZ_JAOUSF010000008.1"/>
</dbReference>
<keyword evidence="6" id="KW-0239">DNA-directed DNA polymerase</keyword>
<keyword evidence="10" id="KW-1185">Reference proteome</keyword>
<evidence type="ECO:0000256" key="4">
    <source>
        <dbReference type="ARBA" id="ARBA00022695"/>
    </source>
</evidence>
<dbReference type="NCBIfam" id="NF005972">
    <property type="entry name" value="PRK08058.1"/>
    <property type="match status" value="1"/>
</dbReference>
<dbReference type="GO" id="GO:0009360">
    <property type="term" value="C:DNA polymerase III complex"/>
    <property type="evidence" value="ECO:0007669"/>
    <property type="project" value="InterPro"/>
</dbReference>
<dbReference type="Gene3D" id="1.20.272.10">
    <property type="match status" value="1"/>
</dbReference>
<dbReference type="GO" id="GO:0008408">
    <property type="term" value="F:3'-5' exonuclease activity"/>
    <property type="evidence" value="ECO:0007669"/>
    <property type="project" value="InterPro"/>
</dbReference>
<dbReference type="EMBL" id="JAOUSF010000008">
    <property type="protein sequence ID" value="MCU9615308.1"/>
    <property type="molecule type" value="Genomic_DNA"/>
</dbReference>
<evidence type="ECO:0000313" key="10">
    <source>
        <dbReference type="Proteomes" id="UP001209318"/>
    </source>
</evidence>
<dbReference type="InterPro" id="IPR050238">
    <property type="entry name" value="DNA_Rep/Repair_Clamp_Loader"/>
</dbReference>
<organism evidence="9 10">
    <name type="scientific">Perspicuibacillus lycopersici</name>
    <dbReference type="NCBI Taxonomy" id="1325689"/>
    <lineage>
        <taxon>Bacteria</taxon>
        <taxon>Bacillati</taxon>
        <taxon>Bacillota</taxon>
        <taxon>Bacilli</taxon>
        <taxon>Bacillales</taxon>
        <taxon>Bacillaceae</taxon>
        <taxon>Perspicuibacillus</taxon>
    </lineage>
</organism>
<protein>
    <recommendedName>
        <fullName evidence="2">DNA polymerase III subunit delta'</fullName>
        <ecNumber evidence="1">2.7.7.7</ecNumber>
    </recommendedName>
</protein>
<dbReference type="Proteomes" id="UP001209318">
    <property type="component" value="Unassembled WGS sequence"/>
</dbReference>
<feature type="domain" description="DNA polymerase III delta subunit C-terminal" evidence="8">
    <location>
        <begin position="243"/>
        <end position="330"/>
    </location>
</feature>
<dbReference type="InterPro" id="IPR004622">
    <property type="entry name" value="DNA_pol_HolB"/>
</dbReference>
<reference evidence="9" key="1">
    <citation type="submission" date="2022-10" db="EMBL/GenBank/DDBJ databases">
        <title>Description of Fervidibacillus gen. nov. in the family Fervidibacillaceae fam. nov. with two species, Fervidibacillus albus sp. nov., and Fervidibacillus halotolerans sp. nov., isolated from tidal flat sediments.</title>
        <authorList>
            <person name="Kwon K.K."/>
            <person name="Yang S.-H."/>
        </authorList>
    </citation>
    <scope>NUCLEOTIDE SEQUENCE</scope>
    <source>
        <strain evidence="9">JCM 19140</strain>
    </source>
</reference>
<dbReference type="NCBIfam" id="TIGR00678">
    <property type="entry name" value="holB"/>
    <property type="match status" value="1"/>
</dbReference>
<dbReference type="Gene3D" id="3.40.50.300">
    <property type="entry name" value="P-loop containing nucleotide triphosphate hydrolases"/>
    <property type="match status" value="1"/>
</dbReference>
<dbReference type="InterPro" id="IPR027417">
    <property type="entry name" value="P-loop_NTPase"/>
</dbReference>
<keyword evidence="3 9" id="KW-0808">Transferase</keyword>